<dbReference type="PANTHER" id="PTHR30290:SF83">
    <property type="entry name" value="ABC TRANSPORTER SUBSTRATE-BINDING PROTEIN"/>
    <property type="match status" value="1"/>
</dbReference>
<gene>
    <name evidence="2" type="ORF">H359_0653</name>
</gene>
<reference evidence="2 3" key="1">
    <citation type="submission" date="2013-07" db="EMBL/GenBank/DDBJ databases">
        <title>Isolation of a new Chlamydia species from the feral Sacred Ibis (Threskiornis aethiopicus): Chlamydia ibidis.</title>
        <authorList>
            <person name="Vorimore F."/>
            <person name="Hsia R.-C."/>
            <person name="Huot-Creasy H."/>
            <person name="Bastian S."/>
            <person name="Deruyter L."/>
            <person name="Passet A."/>
            <person name="Sachse K."/>
            <person name="Bavoil P."/>
            <person name="Myers G."/>
            <person name="Laroucau K."/>
        </authorList>
    </citation>
    <scope>NUCLEOTIDE SEQUENCE [LARGE SCALE GENOMIC DNA]</scope>
    <source>
        <strain evidence="2 3">10-1398/6</strain>
    </source>
</reference>
<dbReference type="Gene3D" id="3.90.76.10">
    <property type="entry name" value="Dipeptide-binding Protein, Domain 1"/>
    <property type="match status" value="1"/>
</dbReference>
<proteinExistence type="predicted"/>
<comment type="caution">
    <text evidence="2">The sequence shown here is derived from an EMBL/GenBank/DDBJ whole genome shotgun (WGS) entry which is preliminary data.</text>
</comment>
<dbReference type="SUPFAM" id="SSF53850">
    <property type="entry name" value="Periplasmic binding protein-like II"/>
    <property type="match status" value="1"/>
</dbReference>
<dbReference type="InterPro" id="IPR000914">
    <property type="entry name" value="SBP_5_dom"/>
</dbReference>
<dbReference type="InterPro" id="IPR030678">
    <property type="entry name" value="Peptide/Ni-bd"/>
</dbReference>
<dbReference type="PIRSF" id="PIRSF002741">
    <property type="entry name" value="MppA"/>
    <property type="match status" value="1"/>
</dbReference>
<dbReference type="CDD" id="cd08504">
    <property type="entry name" value="PBP2_OppA"/>
    <property type="match status" value="1"/>
</dbReference>
<dbReference type="Proteomes" id="UP000016064">
    <property type="component" value="Unassembled WGS sequence"/>
</dbReference>
<dbReference type="Gene3D" id="3.10.105.10">
    <property type="entry name" value="Dipeptide-binding Protein, Domain 3"/>
    <property type="match status" value="1"/>
</dbReference>
<feature type="domain" description="Solute-binding protein family 5" evidence="1">
    <location>
        <begin position="39"/>
        <end position="411"/>
    </location>
</feature>
<evidence type="ECO:0000259" key="1">
    <source>
        <dbReference type="Pfam" id="PF00496"/>
    </source>
</evidence>
<dbReference type="Pfam" id="PF00496">
    <property type="entry name" value="SBP_bac_5"/>
    <property type="match status" value="1"/>
</dbReference>
<evidence type="ECO:0000313" key="2">
    <source>
        <dbReference type="EMBL" id="EQM62536.1"/>
    </source>
</evidence>
<organism evidence="2 3">
    <name type="scientific">Chlamydia ibidis 10-1398/6</name>
    <dbReference type="NCBI Taxonomy" id="1046581"/>
    <lineage>
        <taxon>Bacteria</taxon>
        <taxon>Pseudomonadati</taxon>
        <taxon>Chlamydiota</taxon>
        <taxon>Chlamydiia</taxon>
        <taxon>Chlamydiales</taxon>
        <taxon>Chlamydiaceae</taxon>
        <taxon>Chlamydia/Chlamydophila group</taxon>
        <taxon>Chlamydia</taxon>
    </lineage>
</organism>
<dbReference type="Gene3D" id="3.40.190.10">
    <property type="entry name" value="Periplasmic binding protein-like II"/>
    <property type="match status" value="1"/>
</dbReference>
<evidence type="ECO:0000313" key="3">
    <source>
        <dbReference type="Proteomes" id="UP000016064"/>
    </source>
</evidence>
<protein>
    <submittedName>
        <fullName evidence="2">Bacterial extracellular solute-binding s, 5 Middle family protein</fullName>
    </submittedName>
</protein>
<keyword evidence="3" id="KW-1185">Reference proteome</keyword>
<dbReference type="PANTHER" id="PTHR30290">
    <property type="entry name" value="PERIPLASMIC BINDING COMPONENT OF ABC TRANSPORTER"/>
    <property type="match status" value="1"/>
</dbReference>
<accession>A0ABN0MYX1</accession>
<dbReference type="InterPro" id="IPR039424">
    <property type="entry name" value="SBP_5"/>
</dbReference>
<name>A0ABN0MYX1_9CHLA</name>
<sequence>MKDDPRSLDPREVRLLSDINLIKHLYEGLVQEIPGTEILEPALAKSYEISQDRKTYTFKLREAFWSNGDRIQAQDFVDSWKQIITEEISSIYTFALSPIKNVNNIQKGLAELDSVGFYAKDDTTIIIELEEATAHFLQLLALPIFFPVHKTQRQRSPNLPITTSAFYPKKIKQKQWLKLAKNPHYYNKDKVSTQRITIHFIPDPNTAALMFNQGKLHWQGPPWGQPIPKETLAHLQSKGHLHSFDVLGTSWLTFNVNTPPLNHIKLRKALSLAIDKNALVSTIFLDKAKPTDHLLPRNLHTYPASNIMSQQERVRLAKQLFQEALQELGICSKDLENLSIIFPSTSPTNALLVQMIREQWKETLGFVIPIFGKEFSVLQSDLSSGNFFLATGGWFADFPDPMAFLTIFADPFGIAPYVIHQKEFQNLIHTIQKETDPQKRAIMISEAALYLEKFHIIEPIYHDAIQCAFHRKLNNLGFSSTGVVDFRYIREP</sequence>
<dbReference type="EMBL" id="APJW01000002">
    <property type="protein sequence ID" value="EQM62536.1"/>
    <property type="molecule type" value="Genomic_DNA"/>
</dbReference>